<organism evidence="11 12">
    <name type="scientific">Blepharisma stoltei</name>
    <dbReference type="NCBI Taxonomy" id="1481888"/>
    <lineage>
        <taxon>Eukaryota</taxon>
        <taxon>Sar</taxon>
        <taxon>Alveolata</taxon>
        <taxon>Ciliophora</taxon>
        <taxon>Postciliodesmatophora</taxon>
        <taxon>Heterotrichea</taxon>
        <taxon>Heterotrichida</taxon>
        <taxon>Blepharismidae</taxon>
        <taxon>Blepharisma</taxon>
    </lineage>
</organism>
<dbReference type="PROSITE" id="PS51846">
    <property type="entry name" value="CNNM"/>
    <property type="match status" value="1"/>
</dbReference>
<evidence type="ECO:0000256" key="7">
    <source>
        <dbReference type="PROSITE-ProRule" id="PRU01193"/>
    </source>
</evidence>
<dbReference type="Pfam" id="PF00571">
    <property type="entry name" value="CBS"/>
    <property type="match status" value="1"/>
</dbReference>
<evidence type="ECO:0000256" key="5">
    <source>
        <dbReference type="ARBA" id="ARBA00023136"/>
    </source>
</evidence>
<dbReference type="InterPro" id="IPR045095">
    <property type="entry name" value="ACDP"/>
</dbReference>
<dbReference type="Proteomes" id="UP001162131">
    <property type="component" value="Unassembled WGS sequence"/>
</dbReference>
<feature type="transmembrane region" description="Helical" evidence="8">
    <location>
        <begin position="120"/>
        <end position="139"/>
    </location>
</feature>
<evidence type="ECO:0000256" key="2">
    <source>
        <dbReference type="ARBA" id="ARBA00022692"/>
    </source>
</evidence>
<dbReference type="PANTHER" id="PTHR12064:SF97">
    <property type="entry name" value="METAL TRANSPORTER CNNM-5"/>
    <property type="match status" value="1"/>
</dbReference>
<feature type="transmembrane region" description="Helical" evidence="8">
    <location>
        <begin position="151"/>
        <end position="171"/>
    </location>
</feature>
<keyword evidence="3" id="KW-0677">Repeat</keyword>
<keyword evidence="2 7" id="KW-0812">Transmembrane</keyword>
<evidence type="ECO:0008006" key="13">
    <source>
        <dbReference type="Google" id="ProtNLM"/>
    </source>
</evidence>
<feature type="domain" description="CBS" evidence="9">
    <location>
        <begin position="305"/>
        <end position="362"/>
    </location>
</feature>
<evidence type="ECO:0000259" key="10">
    <source>
        <dbReference type="PROSITE" id="PS51846"/>
    </source>
</evidence>
<dbReference type="GO" id="GO:0016020">
    <property type="term" value="C:membrane"/>
    <property type="evidence" value="ECO:0007669"/>
    <property type="project" value="UniProtKB-SubCell"/>
</dbReference>
<dbReference type="GO" id="GO:0005737">
    <property type="term" value="C:cytoplasm"/>
    <property type="evidence" value="ECO:0007669"/>
    <property type="project" value="TreeGrafter"/>
</dbReference>
<dbReference type="InterPro" id="IPR046342">
    <property type="entry name" value="CBS_dom_sf"/>
</dbReference>
<evidence type="ECO:0000313" key="12">
    <source>
        <dbReference type="Proteomes" id="UP001162131"/>
    </source>
</evidence>
<comment type="caution">
    <text evidence="11">The sequence shown here is derived from an EMBL/GenBank/DDBJ whole genome shotgun (WGS) entry which is preliminary data.</text>
</comment>
<evidence type="ECO:0000259" key="9">
    <source>
        <dbReference type="PROSITE" id="PS51371"/>
    </source>
</evidence>
<dbReference type="InterPro" id="IPR044751">
    <property type="entry name" value="Ion_transp-like_CBS"/>
</dbReference>
<name>A0AAU9JDJ1_9CILI</name>
<protein>
    <recommendedName>
        <fullName evidence="13">CNNM transmembrane domain-containing protein</fullName>
    </recommendedName>
</protein>
<feature type="transmembrane region" description="Helical" evidence="8">
    <location>
        <begin position="40"/>
        <end position="62"/>
    </location>
</feature>
<dbReference type="AlphaFoldDB" id="A0AAU9JDJ1"/>
<dbReference type="GO" id="GO:0010960">
    <property type="term" value="P:magnesium ion homeostasis"/>
    <property type="evidence" value="ECO:0007669"/>
    <property type="project" value="InterPro"/>
</dbReference>
<evidence type="ECO:0000256" key="1">
    <source>
        <dbReference type="ARBA" id="ARBA00004141"/>
    </source>
</evidence>
<feature type="domain" description="CNNM transmembrane" evidence="10">
    <location>
        <begin position="31"/>
        <end position="214"/>
    </location>
</feature>
<keyword evidence="6" id="KW-0129">CBS domain</keyword>
<accession>A0AAU9JDJ1</accession>
<dbReference type="CDD" id="cd04590">
    <property type="entry name" value="CBS_pair_CorC_HlyC_assoc"/>
    <property type="match status" value="1"/>
</dbReference>
<comment type="subcellular location">
    <subcellularLocation>
        <location evidence="1">Membrane</location>
        <topology evidence="1">Multi-pass membrane protein</topology>
    </subcellularLocation>
</comment>
<keyword evidence="5 7" id="KW-0472">Membrane</keyword>
<dbReference type="PANTHER" id="PTHR12064">
    <property type="entry name" value="METAL TRANSPORTER CNNM"/>
    <property type="match status" value="1"/>
</dbReference>
<dbReference type="InterPro" id="IPR000644">
    <property type="entry name" value="CBS_dom"/>
</dbReference>
<evidence type="ECO:0000256" key="8">
    <source>
        <dbReference type="SAM" id="Phobius"/>
    </source>
</evidence>
<dbReference type="SUPFAM" id="SSF54631">
    <property type="entry name" value="CBS-domain pair"/>
    <property type="match status" value="1"/>
</dbReference>
<keyword evidence="12" id="KW-1185">Reference proteome</keyword>
<dbReference type="Pfam" id="PF01595">
    <property type="entry name" value="CNNM"/>
    <property type="match status" value="1"/>
</dbReference>
<keyword evidence="4 7" id="KW-1133">Transmembrane helix</keyword>
<evidence type="ECO:0000256" key="3">
    <source>
        <dbReference type="ARBA" id="ARBA00022737"/>
    </source>
</evidence>
<gene>
    <name evidence="11" type="ORF">BSTOLATCC_MIC33133</name>
</gene>
<sequence length="408" mass="45760">MFYTLLTILYDGLKESTQNPIDNDDLLEEMTWEQYAMNSFVAVLCVLTGGLVSGLTVGVMGIDEIDLLLKLEVGKEDEKQQARQLIPLINQHHLVLVTLLLANAIAMEALPLVLDEMFDKIISVLLSIVFCVIFGEIIPQAFCTGPDQIKIACRMVPVIKILIILLFPLGYPISKFLDLIFGNDHSAHKLNNEDIKTLIALHQSEPESPAKEGHGLAPSQIRMIHGAIDLYKKIVKDYMIPLEKAYCVSNDLMLSRKAVKGIMKQGYSRIPIFKAENNHEIIGILLTKKLLCADNQKTIADEPYLMKQPIKVRINDTMMDLLGLFLAGKSHMAIVMDGVVPAGLITLEDVMEAILKEEILDEEDHDEIIKVVAEAFVKSREKRGNLLQKVVKGRRRSFSKVHLRIKSL</sequence>
<evidence type="ECO:0000256" key="6">
    <source>
        <dbReference type="PROSITE-ProRule" id="PRU00703"/>
    </source>
</evidence>
<dbReference type="InterPro" id="IPR002550">
    <property type="entry name" value="CNNM"/>
</dbReference>
<dbReference type="PROSITE" id="PS51371">
    <property type="entry name" value="CBS"/>
    <property type="match status" value="1"/>
</dbReference>
<evidence type="ECO:0000313" key="11">
    <source>
        <dbReference type="EMBL" id="CAG9323232.1"/>
    </source>
</evidence>
<evidence type="ECO:0000256" key="4">
    <source>
        <dbReference type="ARBA" id="ARBA00022989"/>
    </source>
</evidence>
<reference evidence="11" key="1">
    <citation type="submission" date="2021-09" db="EMBL/GenBank/DDBJ databases">
        <authorList>
            <consortium name="AG Swart"/>
            <person name="Singh M."/>
            <person name="Singh A."/>
            <person name="Seah K."/>
            <person name="Emmerich C."/>
        </authorList>
    </citation>
    <scope>NUCLEOTIDE SEQUENCE</scope>
    <source>
        <strain evidence="11">ATCC30299</strain>
    </source>
</reference>
<dbReference type="EMBL" id="CAJZBQ010000033">
    <property type="protein sequence ID" value="CAG9323232.1"/>
    <property type="molecule type" value="Genomic_DNA"/>
</dbReference>
<dbReference type="Gene3D" id="3.10.580.10">
    <property type="entry name" value="CBS-domain"/>
    <property type="match status" value="1"/>
</dbReference>
<dbReference type="GO" id="GO:0030026">
    <property type="term" value="P:intracellular manganese ion homeostasis"/>
    <property type="evidence" value="ECO:0007669"/>
    <property type="project" value="TreeGrafter"/>
</dbReference>
<proteinExistence type="predicted"/>